<reference evidence="4 5" key="1">
    <citation type="submission" date="2017-07" db="EMBL/GenBank/DDBJ databases">
        <title>Flavobacterium cyanobacteriorum sp. nov., isolated from cyanobacterial aggregates in a eutrophic lake.</title>
        <authorList>
            <person name="Cai H."/>
        </authorList>
    </citation>
    <scope>NUCLEOTIDE SEQUENCE [LARGE SCALE GENOMIC DNA]</scope>
    <source>
        <strain evidence="4 5">TH021</strain>
    </source>
</reference>
<dbReference type="PANTHER" id="PTHR21666:SF289">
    <property type="entry name" value="L-ALA--D-GLU ENDOPEPTIDASE"/>
    <property type="match status" value="1"/>
</dbReference>
<dbReference type="AlphaFoldDB" id="A0A255YVN4"/>
<organism evidence="4 5">
    <name type="scientific">Flavobacterium cyanobacteriorum</name>
    <dbReference type="NCBI Taxonomy" id="2022802"/>
    <lineage>
        <taxon>Bacteria</taxon>
        <taxon>Pseudomonadati</taxon>
        <taxon>Bacteroidota</taxon>
        <taxon>Flavobacteriia</taxon>
        <taxon>Flavobacteriales</taxon>
        <taxon>Flavobacteriaceae</taxon>
        <taxon>Flavobacterium</taxon>
    </lineage>
</organism>
<dbReference type="EMBL" id="NOXV01000299">
    <property type="protein sequence ID" value="OYQ33273.1"/>
    <property type="molecule type" value="Genomic_DNA"/>
</dbReference>
<dbReference type="Gene3D" id="2.70.70.10">
    <property type="entry name" value="Glucose Permease (Domain IIA)"/>
    <property type="match status" value="1"/>
</dbReference>
<dbReference type="SUPFAM" id="SSF51261">
    <property type="entry name" value="Duplicated hybrid motif"/>
    <property type="match status" value="1"/>
</dbReference>
<dbReference type="InterPro" id="IPR016047">
    <property type="entry name" value="M23ase_b-sheet_dom"/>
</dbReference>
<gene>
    <name evidence="4" type="ORF">CHU92_12840</name>
</gene>
<accession>A0A255YVN4</accession>
<dbReference type="GO" id="GO:0004222">
    <property type="term" value="F:metalloendopeptidase activity"/>
    <property type="evidence" value="ECO:0007669"/>
    <property type="project" value="TreeGrafter"/>
</dbReference>
<proteinExistence type="predicted"/>
<keyword evidence="2" id="KW-0175">Coiled coil</keyword>
<keyword evidence="5" id="KW-1185">Reference proteome</keyword>
<dbReference type="InterPro" id="IPR050570">
    <property type="entry name" value="Cell_wall_metabolism_enzyme"/>
</dbReference>
<comment type="caution">
    <text evidence="4">The sequence shown here is derived from an EMBL/GenBank/DDBJ whole genome shotgun (WGS) entry which is preliminary data.</text>
</comment>
<sequence length="414" mass="47526">MARLFLTIVFTALAAVAWGQNEQQKKLEQRKAQIQKEIREFQELLSREKKKERSVLGEISEKQTKIKLNEKLINTTQKQTRLLNDDIYLNQLQVNKMNRELEALKQDYAEMLVKSYKAKSDHSRIMFILSSDNFLQAYKRMQYMKQYASFRKIQGDEIRAKMEQLEVLLQKLNAQKQEKQKLLTESEKQKQALEKEKREREELVKLIQKDKKKYMADIQKKQRETKEIDRQIERMIRAAIVAANKKTANSATTKKEAAEKAASTASNKIVLTREGRIVADNFTANKGKLPWPVEKGFISLGYGDQPHPLIKSGTVHNSGVEITTEPGASVRAVFGGEVTMIQLVAGHKAVYIQHGNYFTVYLNLASVNVSIGDKVSLKQNIGTVYTNPYSGKTIMKFMLHQNTTILNPQQWLSN</sequence>
<dbReference type="Pfam" id="PF01551">
    <property type="entry name" value="Peptidase_M23"/>
    <property type="match status" value="1"/>
</dbReference>
<dbReference type="PANTHER" id="PTHR21666">
    <property type="entry name" value="PEPTIDASE-RELATED"/>
    <property type="match status" value="1"/>
</dbReference>
<dbReference type="RefSeq" id="WP_094416189.1">
    <property type="nucleotide sequence ID" value="NZ_NOXV01000299.1"/>
</dbReference>
<protein>
    <submittedName>
        <fullName evidence="4">Peptidase M23</fullName>
    </submittedName>
</protein>
<dbReference type="CDD" id="cd12797">
    <property type="entry name" value="M23_peptidase"/>
    <property type="match status" value="1"/>
</dbReference>
<feature type="coiled-coil region" evidence="2">
    <location>
        <begin position="20"/>
        <end position="51"/>
    </location>
</feature>
<feature type="coiled-coil region" evidence="2">
    <location>
        <begin position="155"/>
        <end position="238"/>
    </location>
</feature>
<dbReference type="OrthoDB" id="9815884at2"/>
<evidence type="ECO:0000256" key="2">
    <source>
        <dbReference type="SAM" id="Coils"/>
    </source>
</evidence>
<evidence type="ECO:0000256" key="1">
    <source>
        <dbReference type="ARBA" id="ARBA00022729"/>
    </source>
</evidence>
<feature type="domain" description="M23ase beta-sheet core" evidence="3">
    <location>
        <begin position="317"/>
        <end position="408"/>
    </location>
</feature>
<evidence type="ECO:0000259" key="3">
    <source>
        <dbReference type="Pfam" id="PF01551"/>
    </source>
</evidence>
<keyword evidence="1" id="KW-0732">Signal</keyword>
<evidence type="ECO:0000313" key="5">
    <source>
        <dbReference type="Proteomes" id="UP000216605"/>
    </source>
</evidence>
<dbReference type="Gene3D" id="6.10.250.3150">
    <property type="match status" value="1"/>
</dbReference>
<evidence type="ECO:0000313" key="4">
    <source>
        <dbReference type="EMBL" id="OYQ33273.1"/>
    </source>
</evidence>
<dbReference type="InterPro" id="IPR011055">
    <property type="entry name" value="Dup_hybrid_motif"/>
</dbReference>
<dbReference type="Proteomes" id="UP000216605">
    <property type="component" value="Unassembled WGS sequence"/>
</dbReference>
<name>A0A255YVN4_9FLAO</name>